<evidence type="ECO:0000313" key="2">
    <source>
        <dbReference type="Proteomes" id="UP000054843"/>
    </source>
</evidence>
<reference evidence="1 2" key="1">
    <citation type="submission" date="2015-01" db="EMBL/GenBank/DDBJ databases">
        <title>Evolution of Trichinella species and genotypes.</title>
        <authorList>
            <person name="Korhonen P.K."/>
            <person name="Edoardo P."/>
            <person name="Giuseppe L.R."/>
            <person name="Gasser R.B."/>
        </authorList>
    </citation>
    <scope>NUCLEOTIDE SEQUENCE [LARGE SCALE GENOMIC DNA]</scope>
    <source>
        <strain evidence="1">ISS1980</strain>
    </source>
</reference>
<sequence>MTLIIPGLQFQKAFFLTQQDICIAVHGECIAIFVL</sequence>
<name>A0A0V1LX48_9BILA</name>
<keyword evidence="2" id="KW-1185">Reference proteome</keyword>
<comment type="caution">
    <text evidence="1">The sequence shown here is derived from an EMBL/GenBank/DDBJ whole genome shotgun (WGS) entry which is preliminary data.</text>
</comment>
<protein>
    <submittedName>
        <fullName evidence="1">Uncharacterized protein</fullName>
    </submittedName>
</protein>
<evidence type="ECO:0000313" key="1">
    <source>
        <dbReference type="EMBL" id="KRZ64017.1"/>
    </source>
</evidence>
<dbReference type="Proteomes" id="UP000054843">
    <property type="component" value="Unassembled WGS sequence"/>
</dbReference>
<accession>A0A0V1LX48</accession>
<organism evidence="1 2">
    <name type="scientific">Trichinella papuae</name>
    <dbReference type="NCBI Taxonomy" id="268474"/>
    <lineage>
        <taxon>Eukaryota</taxon>
        <taxon>Metazoa</taxon>
        <taxon>Ecdysozoa</taxon>
        <taxon>Nematoda</taxon>
        <taxon>Enoplea</taxon>
        <taxon>Dorylaimia</taxon>
        <taxon>Trichinellida</taxon>
        <taxon>Trichinellidae</taxon>
        <taxon>Trichinella</taxon>
    </lineage>
</organism>
<gene>
    <name evidence="1" type="ORF">T10_4862</name>
</gene>
<proteinExistence type="predicted"/>
<dbReference type="EMBL" id="JYDO01001577">
    <property type="protein sequence ID" value="KRZ64017.1"/>
    <property type="molecule type" value="Genomic_DNA"/>
</dbReference>
<dbReference type="AlphaFoldDB" id="A0A0V1LX48"/>